<evidence type="ECO:0000256" key="2">
    <source>
        <dbReference type="SAM" id="SignalP"/>
    </source>
</evidence>
<gene>
    <name evidence="3" type="ORF">CDN99_16795</name>
</gene>
<feature type="region of interest" description="Disordered" evidence="1">
    <location>
        <begin position="25"/>
        <end position="54"/>
    </location>
</feature>
<dbReference type="Proteomes" id="UP000197468">
    <property type="component" value="Unassembled WGS sequence"/>
</dbReference>
<evidence type="ECO:0000313" key="4">
    <source>
        <dbReference type="Proteomes" id="UP000197468"/>
    </source>
</evidence>
<evidence type="ECO:0008006" key="5">
    <source>
        <dbReference type="Google" id="ProtNLM"/>
    </source>
</evidence>
<sequence length="106" mass="11196">MKQLTPMTLIAGALLALASLGAHAADDVKKKEPTAQQQRMKSCNADAKGKTGDDRKAFMSSCLKGESASAPAMTAQQTKMKTCNADAKDKTGDARKAFMKECLSAK</sequence>
<dbReference type="AlphaFoldDB" id="A0A246J7K7"/>
<keyword evidence="2" id="KW-0732">Signal</keyword>
<proteinExistence type="predicted"/>
<feature type="chain" id="PRO_5012828860" description="Phosphate starvation-inducible protein PsiF" evidence="2">
    <location>
        <begin position="25"/>
        <end position="106"/>
    </location>
</feature>
<dbReference type="InterPro" id="IPR011690">
    <property type="entry name" value="P_starv_induced_PsiF"/>
</dbReference>
<evidence type="ECO:0000313" key="3">
    <source>
        <dbReference type="EMBL" id="OWQ88509.1"/>
    </source>
</evidence>
<dbReference type="OrthoDB" id="8001925at2"/>
<organism evidence="3 4">
    <name type="scientific">Roseateles aquatilis</name>
    <dbReference type="NCBI Taxonomy" id="431061"/>
    <lineage>
        <taxon>Bacteria</taxon>
        <taxon>Pseudomonadati</taxon>
        <taxon>Pseudomonadota</taxon>
        <taxon>Betaproteobacteria</taxon>
        <taxon>Burkholderiales</taxon>
        <taxon>Sphaerotilaceae</taxon>
        <taxon>Roseateles</taxon>
    </lineage>
</organism>
<dbReference type="EMBL" id="NIOF01000007">
    <property type="protein sequence ID" value="OWQ88509.1"/>
    <property type="molecule type" value="Genomic_DNA"/>
</dbReference>
<reference evidence="3 4" key="1">
    <citation type="journal article" date="2008" name="Int. J. Syst. Evol. Microbiol.">
        <title>Description of Roseateles aquatilis sp. nov. and Roseateles terrae sp. nov., in the class Betaproteobacteria, and emended description of the genus Roseateles.</title>
        <authorList>
            <person name="Gomila M."/>
            <person name="Bowien B."/>
            <person name="Falsen E."/>
            <person name="Moore E.R."/>
            <person name="Lalucat J."/>
        </authorList>
    </citation>
    <scope>NUCLEOTIDE SEQUENCE [LARGE SCALE GENOMIC DNA]</scope>
    <source>
        <strain evidence="3 4">CCUG 48205</strain>
    </source>
</reference>
<comment type="caution">
    <text evidence="3">The sequence shown here is derived from an EMBL/GenBank/DDBJ whole genome shotgun (WGS) entry which is preliminary data.</text>
</comment>
<keyword evidence="4" id="KW-1185">Reference proteome</keyword>
<feature type="signal peptide" evidence="2">
    <location>
        <begin position="1"/>
        <end position="24"/>
    </location>
</feature>
<name>A0A246J7K7_9BURK</name>
<dbReference type="RefSeq" id="WP_088386034.1">
    <property type="nucleotide sequence ID" value="NZ_NIOF01000007.1"/>
</dbReference>
<accession>A0A246J7K7</accession>
<protein>
    <recommendedName>
        <fullName evidence="5">Phosphate starvation-inducible protein PsiF</fullName>
    </recommendedName>
</protein>
<dbReference type="Pfam" id="PF07769">
    <property type="entry name" value="PsiF_repeat"/>
    <property type="match status" value="2"/>
</dbReference>
<evidence type="ECO:0000256" key="1">
    <source>
        <dbReference type="SAM" id="MobiDB-lite"/>
    </source>
</evidence>